<evidence type="ECO:0000313" key="2">
    <source>
        <dbReference type="EMBL" id="CAI2370970.1"/>
    </source>
</evidence>
<evidence type="ECO:0000313" key="3">
    <source>
        <dbReference type="Proteomes" id="UP001295684"/>
    </source>
</evidence>
<name>A0AAD1UPZ2_EUPCR</name>
<comment type="caution">
    <text evidence="2">The sequence shown here is derived from an EMBL/GenBank/DDBJ whole genome shotgun (WGS) entry which is preliminary data.</text>
</comment>
<keyword evidence="3" id="KW-1185">Reference proteome</keyword>
<sequence length="273" mass="31596">MKIRKKLISASSNLLKLPCQVKLAKCFVSPRILHKTQNYGFARRNRKEKSTNSQTSKDTWNSQEEIAEKRWKEIEKQLDIFSETYLFPEFPDRAPKRHTPKHPIRFDKNNEYKIFDLTSLLSKADMSYKLTFMALYCVSSGLFTSNLYLMSQIGPMIAPAIKSLLYYFFGIRKGLNFLIAKKNLDYTIITGMYLKNGKQVRIKTIAEEKTLEIKDICLLLDHGPQKVVKSLNEVNMPLIVAGEQIYLLKIINPDIRYVDVFVSIILGVELNTK</sequence>
<proteinExistence type="predicted"/>
<feature type="compositionally biased region" description="Polar residues" evidence="1">
    <location>
        <begin position="51"/>
        <end position="62"/>
    </location>
</feature>
<accession>A0AAD1UPZ2</accession>
<gene>
    <name evidence="2" type="ORF">ECRASSUSDP1_LOCUS12290</name>
</gene>
<evidence type="ECO:0000256" key="1">
    <source>
        <dbReference type="SAM" id="MobiDB-lite"/>
    </source>
</evidence>
<dbReference type="EMBL" id="CAMPGE010012189">
    <property type="protein sequence ID" value="CAI2370970.1"/>
    <property type="molecule type" value="Genomic_DNA"/>
</dbReference>
<protein>
    <submittedName>
        <fullName evidence="2">Uncharacterized protein</fullName>
    </submittedName>
</protein>
<dbReference type="AlphaFoldDB" id="A0AAD1UPZ2"/>
<organism evidence="2 3">
    <name type="scientific">Euplotes crassus</name>
    <dbReference type="NCBI Taxonomy" id="5936"/>
    <lineage>
        <taxon>Eukaryota</taxon>
        <taxon>Sar</taxon>
        <taxon>Alveolata</taxon>
        <taxon>Ciliophora</taxon>
        <taxon>Intramacronucleata</taxon>
        <taxon>Spirotrichea</taxon>
        <taxon>Hypotrichia</taxon>
        <taxon>Euplotida</taxon>
        <taxon>Euplotidae</taxon>
        <taxon>Moneuplotes</taxon>
    </lineage>
</organism>
<reference evidence="2" key="1">
    <citation type="submission" date="2023-07" db="EMBL/GenBank/DDBJ databases">
        <authorList>
            <consortium name="AG Swart"/>
            <person name="Singh M."/>
            <person name="Singh A."/>
            <person name="Seah K."/>
            <person name="Emmerich C."/>
        </authorList>
    </citation>
    <scope>NUCLEOTIDE SEQUENCE</scope>
    <source>
        <strain evidence="2">DP1</strain>
    </source>
</reference>
<feature type="region of interest" description="Disordered" evidence="1">
    <location>
        <begin position="39"/>
        <end position="62"/>
    </location>
</feature>
<dbReference type="Proteomes" id="UP001295684">
    <property type="component" value="Unassembled WGS sequence"/>
</dbReference>